<dbReference type="Pfam" id="PF02458">
    <property type="entry name" value="Transferase"/>
    <property type="match status" value="1"/>
</dbReference>
<evidence type="ECO:0000313" key="4">
    <source>
        <dbReference type="EMBL" id="KAK1430724.1"/>
    </source>
</evidence>
<comment type="caution">
    <text evidence="4">The sequence shown here is derived from an EMBL/GenBank/DDBJ whole genome shotgun (WGS) entry which is preliminary data.</text>
</comment>
<evidence type="ECO:0008006" key="6">
    <source>
        <dbReference type="Google" id="ProtNLM"/>
    </source>
</evidence>
<accession>A0AAD8KW43</accession>
<dbReference type="InterPro" id="IPR023213">
    <property type="entry name" value="CAT-like_dom_sf"/>
</dbReference>
<evidence type="ECO:0000256" key="2">
    <source>
        <dbReference type="ARBA" id="ARBA00022679"/>
    </source>
</evidence>
<dbReference type="Proteomes" id="UP001229421">
    <property type="component" value="Unassembled WGS sequence"/>
</dbReference>
<dbReference type="GO" id="GO:0016746">
    <property type="term" value="F:acyltransferase activity"/>
    <property type="evidence" value="ECO:0007669"/>
    <property type="project" value="UniProtKB-KW"/>
</dbReference>
<protein>
    <recommendedName>
        <fullName evidence="6">Transferase, Chloramphenicol acetyltransferase-like domain protein</fullName>
    </recommendedName>
</protein>
<keyword evidence="2" id="KW-0808">Transferase</keyword>
<organism evidence="4 5">
    <name type="scientific">Tagetes erecta</name>
    <name type="common">African marigold</name>
    <dbReference type="NCBI Taxonomy" id="13708"/>
    <lineage>
        <taxon>Eukaryota</taxon>
        <taxon>Viridiplantae</taxon>
        <taxon>Streptophyta</taxon>
        <taxon>Embryophyta</taxon>
        <taxon>Tracheophyta</taxon>
        <taxon>Spermatophyta</taxon>
        <taxon>Magnoliopsida</taxon>
        <taxon>eudicotyledons</taxon>
        <taxon>Gunneridae</taxon>
        <taxon>Pentapetalae</taxon>
        <taxon>asterids</taxon>
        <taxon>campanulids</taxon>
        <taxon>Asterales</taxon>
        <taxon>Asteraceae</taxon>
        <taxon>Asteroideae</taxon>
        <taxon>Heliantheae alliance</taxon>
        <taxon>Tageteae</taxon>
        <taxon>Tagetes</taxon>
    </lineage>
</organism>
<reference evidence="4" key="1">
    <citation type="journal article" date="2023" name="bioRxiv">
        <title>Improved chromosome-level genome assembly for marigold (Tagetes erecta).</title>
        <authorList>
            <person name="Jiang F."/>
            <person name="Yuan L."/>
            <person name="Wang S."/>
            <person name="Wang H."/>
            <person name="Xu D."/>
            <person name="Wang A."/>
            <person name="Fan W."/>
        </authorList>
    </citation>
    <scope>NUCLEOTIDE SEQUENCE</scope>
    <source>
        <strain evidence="4">WSJ</strain>
        <tissue evidence="4">Leaf</tissue>
    </source>
</reference>
<dbReference type="Gene3D" id="3.30.559.10">
    <property type="entry name" value="Chloramphenicol acetyltransferase-like domain"/>
    <property type="match status" value="2"/>
</dbReference>
<dbReference type="AlphaFoldDB" id="A0AAD8KW43"/>
<keyword evidence="3" id="KW-0012">Acyltransferase</keyword>
<comment type="similarity">
    <text evidence="1">Belongs to the plant acyltransferase family.</text>
</comment>
<proteinExistence type="inferred from homology"/>
<dbReference type="PANTHER" id="PTHR31623">
    <property type="entry name" value="F21J9.9"/>
    <property type="match status" value="1"/>
</dbReference>
<sequence>MIITKLQRFVSIRQIHTIISQQTIKPSSPTPSHLTLHKLSLIDYFAQHIHMPLIFFYQNYKNVDTNILKKSLSQCLTHYYPFAGRFVSPTSHHIDCNDQGVEFWEASIDSRLDDFIFKKEQDKTLDQLIPNGCIGKTSPNMLEVQLNHFTCGGVAVTVSASHKIADAFTVLNLCNHWATLTHGGSSNINPSFLNLSLSNFQMPEFKFMEAYKVEYASNIFVFPNSKLNKLKKKINDMGTNPVDATRVESLTSLIYKCAVGAATAKSGSLHPSNLCQAVNLRNKISIQLPKLMAGNLSLMVYPKTGDSGQIELNRMIKNLRKEIMGLQEVTDVKGIGELLAKSVTMFTNGRPTYMFTSMCRLPFYQVDFGWGVPVRVVLRTVNPGNYIMLMDTPSGDGIEATVQLEKDEMAIFENDQELLAYAQNC</sequence>
<evidence type="ECO:0000313" key="5">
    <source>
        <dbReference type="Proteomes" id="UP001229421"/>
    </source>
</evidence>
<keyword evidence="5" id="KW-1185">Reference proteome</keyword>
<dbReference type="EMBL" id="JAUHHV010000003">
    <property type="protein sequence ID" value="KAK1430724.1"/>
    <property type="molecule type" value="Genomic_DNA"/>
</dbReference>
<dbReference type="PANTHER" id="PTHR31623:SF92">
    <property type="entry name" value="VINORINE SYNTHASE"/>
    <property type="match status" value="1"/>
</dbReference>
<gene>
    <name evidence="4" type="ORF">QVD17_13674</name>
</gene>
<evidence type="ECO:0000256" key="1">
    <source>
        <dbReference type="ARBA" id="ARBA00009861"/>
    </source>
</evidence>
<name>A0AAD8KW43_TARER</name>
<evidence type="ECO:0000256" key="3">
    <source>
        <dbReference type="ARBA" id="ARBA00023315"/>
    </source>
</evidence>